<accession>A0A1J5J1R6</accession>
<evidence type="ECO:0008006" key="5">
    <source>
        <dbReference type="Google" id="ProtNLM"/>
    </source>
</evidence>
<dbReference type="GO" id="GO:0016857">
    <property type="term" value="F:racemase and epimerase activity, acting on carbohydrates and derivatives"/>
    <property type="evidence" value="ECO:0007669"/>
    <property type="project" value="InterPro"/>
</dbReference>
<keyword evidence="2" id="KW-0413">Isomerase</keyword>
<protein>
    <recommendedName>
        <fullName evidence="5">Ribulose-phosphate 3-epimerase</fullName>
    </recommendedName>
</protein>
<evidence type="ECO:0000313" key="4">
    <source>
        <dbReference type="Proteomes" id="UP000183245"/>
    </source>
</evidence>
<dbReference type="Gene3D" id="3.20.20.70">
    <property type="entry name" value="Aldolase class I"/>
    <property type="match status" value="1"/>
</dbReference>
<comment type="caution">
    <text evidence="3">The sequence shown here is derived from an EMBL/GenBank/DDBJ whole genome shotgun (WGS) entry which is preliminary data.</text>
</comment>
<keyword evidence="1" id="KW-0479">Metal-binding</keyword>
<dbReference type="EMBL" id="MNZT01000025">
    <property type="protein sequence ID" value="OIP98470.1"/>
    <property type="molecule type" value="Genomic_DNA"/>
</dbReference>
<name>A0A1J5J1R6_9BACT</name>
<dbReference type="PANTHER" id="PTHR11749">
    <property type="entry name" value="RIBULOSE-5-PHOSPHATE-3-EPIMERASE"/>
    <property type="match status" value="1"/>
</dbReference>
<dbReference type="GO" id="GO:0046872">
    <property type="term" value="F:metal ion binding"/>
    <property type="evidence" value="ECO:0007669"/>
    <property type="project" value="UniProtKB-KW"/>
</dbReference>
<dbReference type="GO" id="GO:0005975">
    <property type="term" value="P:carbohydrate metabolic process"/>
    <property type="evidence" value="ECO:0007669"/>
    <property type="project" value="InterPro"/>
</dbReference>
<evidence type="ECO:0000313" key="3">
    <source>
        <dbReference type="EMBL" id="OIP98470.1"/>
    </source>
</evidence>
<dbReference type="Pfam" id="PF00834">
    <property type="entry name" value="Ribul_P_3_epim"/>
    <property type="match status" value="1"/>
</dbReference>
<gene>
    <name evidence="3" type="ORF">AUK40_01450</name>
</gene>
<sequence>MATISSNSHEAAVTDTSRSYRICPSIIAGDFMSMGESIDELARAGCEHIHLDIMDGQFVPQITFGEKMVRDVCRRYTEFVDCHLMVSDPASQAVVCADAGADLVIVHLENFKEWGGARGSLETMLIQLSDLGVQTGVAIDGPTADLKALEPFLPGLDMVLVATGKVGKAGQGMDLDCLNKVKVIRACKAGKDIDIMVDIGVNPATLKAAVDSGANWFAASSAVFGHPSGAGAGFTLMNDLLKSYI</sequence>
<proteinExistence type="predicted"/>
<dbReference type="SUPFAM" id="SSF51366">
    <property type="entry name" value="Ribulose-phoshate binding barrel"/>
    <property type="match status" value="1"/>
</dbReference>
<dbReference type="CDD" id="cd00429">
    <property type="entry name" value="RPE"/>
    <property type="match status" value="1"/>
</dbReference>
<dbReference type="InterPro" id="IPR000056">
    <property type="entry name" value="Ribul_P_3_epim-like"/>
</dbReference>
<reference evidence="3 4" key="1">
    <citation type="journal article" date="2016" name="Environ. Microbiol.">
        <title>Genomic resolution of a cold subsurface aquifer community provides metabolic insights for novel microbes adapted to high CO concentrations.</title>
        <authorList>
            <person name="Probst A.J."/>
            <person name="Castelle C.J."/>
            <person name="Singh A."/>
            <person name="Brown C.T."/>
            <person name="Anantharaman K."/>
            <person name="Sharon I."/>
            <person name="Hug L.A."/>
            <person name="Burstein D."/>
            <person name="Emerson J.B."/>
            <person name="Thomas B.C."/>
            <person name="Banfield J.F."/>
        </authorList>
    </citation>
    <scope>NUCLEOTIDE SEQUENCE [LARGE SCALE GENOMIC DNA]</scope>
    <source>
        <strain evidence="3">CG2_30_54_11</strain>
    </source>
</reference>
<evidence type="ECO:0000256" key="1">
    <source>
        <dbReference type="ARBA" id="ARBA00022723"/>
    </source>
</evidence>
<dbReference type="AlphaFoldDB" id="A0A1J5J1R6"/>
<dbReference type="InterPro" id="IPR011060">
    <property type="entry name" value="RibuloseP-bd_barrel"/>
</dbReference>
<dbReference type="STRING" id="1817892.AUK40_01450"/>
<evidence type="ECO:0000256" key="2">
    <source>
        <dbReference type="ARBA" id="ARBA00023235"/>
    </source>
</evidence>
<dbReference type="Proteomes" id="UP000183245">
    <property type="component" value="Unassembled WGS sequence"/>
</dbReference>
<dbReference type="InterPro" id="IPR013785">
    <property type="entry name" value="Aldolase_TIM"/>
</dbReference>
<organism evidence="3 4">
    <name type="scientific">Candidatus Wirthbacteria bacterium CG2_30_54_11</name>
    <dbReference type="NCBI Taxonomy" id="1817892"/>
    <lineage>
        <taxon>Bacteria</taxon>
        <taxon>Candidatus Wirthbacteria</taxon>
    </lineage>
</organism>